<dbReference type="EMBL" id="GDJX01007424">
    <property type="protein sequence ID" value="JAT60512.1"/>
    <property type="molecule type" value="Transcribed_RNA"/>
</dbReference>
<name>A0A1D1Z0Y5_9ARAE</name>
<evidence type="ECO:0000313" key="4">
    <source>
        <dbReference type="EMBL" id="JAT60512.1"/>
    </source>
</evidence>
<dbReference type="FunFam" id="3.30.559.10:FF:000008">
    <property type="entry name" value="Tryptamine hydroxycinnamoyl transferase"/>
    <property type="match status" value="1"/>
</dbReference>
<comment type="similarity">
    <text evidence="1">Belongs to the plant acyltransferase family.</text>
</comment>
<protein>
    <submittedName>
        <fullName evidence="4">Putative acetyltransferase At3g50280</fullName>
    </submittedName>
</protein>
<evidence type="ECO:0000256" key="1">
    <source>
        <dbReference type="ARBA" id="ARBA00009861"/>
    </source>
</evidence>
<organism evidence="4">
    <name type="scientific">Anthurium amnicola</name>
    <dbReference type="NCBI Taxonomy" id="1678845"/>
    <lineage>
        <taxon>Eukaryota</taxon>
        <taxon>Viridiplantae</taxon>
        <taxon>Streptophyta</taxon>
        <taxon>Embryophyta</taxon>
        <taxon>Tracheophyta</taxon>
        <taxon>Spermatophyta</taxon>
        <taxon>Magnoliopsida</taxon>
        <taxon>Liliopsida</taxon>
        <taxon>Araceae</taxon>
        <taxon>Pothoideae</taxon>
        <taxon>Potheae</taxon>
        <taxon>Anthurium</taxon>
    </lineage>
</organism>
<accession>A0A1D1Z0Y5</accession>
<dbReference type="Gene3D" id="3.30.559.10">
    <property type="entry name" value="Chloramphenicol acetyltransferase-like domain"/>
    <property type="match status" value="2"/>
</dbReference>
<dbReference type="InterPro" id="IPR051283">
    <property type="entry name" value="Sec_Metabolite_Acyltrans"/>
</dbReference>
<reference evidence="4" key="1">
    <citation type="submission" date="2015-07" db="EMBL/GenBank/DDBJ databases">
        <title>Transcriptome Assembly of Anthurium amnicola.</title>
        <authorList>
            <person name="Suzuki J."/>
        </authorList>
    </citation>
    <scope>NUCLEOTIDE SEQUENCE</scope>
</reference>
<dbReference type="PANTHER" id="PTHR31896:SF12">
    <property type="entry name" value="HXXXD-TYPE ACYL-TRANSFERASE FAMILY PROTEIN"/>
    <property type="match status" value="1"/>
</dbReference>
<dbReference type="AlphaFoldDB" id="A0A1D1Z0Y5"/>
<evidence type="ECO:0000256" key="3">
    <source>
        <dbReference type="ARBA" id="ARBA00023315"/>
    </source>
</evidence>
<dbReference type="GO" id="GO:0016747">
    <property type="term" value="F:acyltransferase activity, transferring groups other than amino-acyl groups"/>
    <property type="evidence" value="ECO:0007669"/>
    <property type="project" value="UniProtKB-ARBA"/>
</dbReference>
<gene>
    <name evidence="4" type="primary">At3g50280_0</name>
    <name evidence="4" type="ORF">g.107259</name>
</gene>
<keyword evidence="3" id="KW-0012">Acyltransferase</keyword>
<proteinExistence type="inferred from homology"/>
<dbReference type="PANTHER" id="PTHR31896">
    <property type="entry name" value="FAMILY REGULATORY PROTEIN, PUTATIVE (AFU_ORTHOLOGUE AFUA_3G14730)-RELATED"/>
    <property type="match status" value="1"/>
</dbReference>
<dbReference type="InterPro" id="IPR023213">
    <property type="entry name" value="CAT-like_dom_sf"/>
</dbReference>
<sequence>MPSPPPLIRVVSRCTVKARPGAHPRRCEMSLWDLSMFSVHYIQKGHLFSFPSHATPPVVVLLDRLKASLSLALRYFYPLAGRLAVEEASEGDGMYVHIDCDDRGAEFVHAAADGVTVADVLAPSDDVPAFVRGFFPLDWAVGFDGRTLPLLAVQVTELADGVFLGCSINHSVGDGTSFWNFFNAWAEVARSKEGDGGISRQPVHDRWFVEGGECPIKLPFSREEQFVERFAPPPLREKIFHFTAGSVAALKARANAECCSATEDEISSLQALSALVWRCITRLRRLPGEQTTRCKLAAENRFRLRPPLPADYFGNSIYPIVAETSAGELLAHGLGWAARLLRRCVASHTDGAIRGMVERWMESPRVYALSGFDRHSVMVGSSPRFDMYGCDFGWGRAVALRSGNANKFDGKVSTYPGREGGGSVDLEICLPPDAMVALEADQEFTGAVSVPAPI</sequence>
<evidence type="ECO:0000256" key="2">
    <source>
        <dbReference type="ARBA" id="ARBA00022679"/>
    </source>
</evidence>
<dbReference type="Pfam" id="PF02458">
    <property type="entry name" value="Transferase"/>
    <property type="match status" value="1"/>
</dbReference>
<keyword evidence="2 4" id="KW-0808">Transferase</keyword>